<keyword evidence="2" id="KW-1185">Reference proteome</keyword>
<sequence>MGEVECDAAGQGSMSELWRLKRGGPFCSGMRKAYFPLLWIVVDNTVSNVPGSIDYDSKDFVLEDSCFFTVGKNAPNLRCIREDRSQNLFEK</sequence>
<evidence type="ECO:0000313" key="2">
    <source>
        <dbReference type="Proteomes" id="UP000499080"/>
    </source>
</evidence>
<dbReference type="Proteomes" id="UP000499080">
    <property type="component" value="Unassembled WGS sequence"/>
</dbReference>
<dbReference type="AlphaFoldDB" id="A0A4Y2X6P2"/>
<name>A0A4Y2X6P2_ARAVE</name>
<comment type="caution">
    <text evidence="1">The sequence shown here is derived from an EMBL/GenBank/DDBJ whole genome shotgun (WGS) entry which is preliminary data.</text>
</comment>
<accession>A0A4Y2X6P2</accession>
<reference evidence="1 2" key="1">
    <citation type="journal article" date="2019" name="Sci. Rep.">
        <title>Orb-weaving spider Araneus ventricosus genome elucidates the spidroin gene catalogue.</title>
        <authorList>
            <person name="Kono N."/>
            <person name="Nakamura H."/>
            <person name="Ohtoshi R."/>
            <person name="Moran D.A.P."/>
            <person name="Shinohara A."/>
            <person name="Yoshida Y."/>
            <person name="Fujiwara M."/>
            <person name="Mori M."/>
            <person name="Tomita M."/>
            <person name="Arakawa K."/>
        </authorList>
    </citation>
    <scope>NUCLEOTIDE SEQUENCE [LARGE SCALE GENOMIC DNA]</scope>
</reference>
<evidence type="ECO:0000313" key="1">
    <source>
        <dbReference type="EMBL" id="GBO44826.1"/>
    </source>
</evidence>
<proteinExistence type="predicted"/>
<protein>
    <submittedName>
        <fullName evidence="1">Uncharacterized protein</fullName>
    </submittedName>
</protein>
<gene>
    <name evidence="1" type="ORF">AVEN_205607_1</name>
</gene>
<organism evidence="1 2">
    <name type="scientific">Araneus ventricosus</name>
    <name type="common">Orbweaver spider</name>
    <name type="synonym">Epeira ventricosa</name>
    <dbReference type="NCBI Taxonomy" id="182803"/>
    <lineage>
        <taxon>Eukaryota</taxon>
        <taxon>Metazoa</taxon>
        <taxon>Ecdysozoa</taxon>
        <taxon>Arthropoda</taxon>
        <taxon>Chelicerata</taxon>
        <taxon>Arachnida</taxon>
        <taxon>Araneae</taxon>
        <taxon>Araneomorphae</taxon>
        <taxon>Entelegynae</taxon>
        <taxon>Araneoidea</taxon>
        <taxon>Araneidae</taxon>
        <taxon>Araneus</taxon>
    </lineage>
</organism>
<dbReference type="EMBL" id="BGPR01071716">
    <property type="protein sequence ID" value="GBO44826.1"/>
    <property type="molecule type" value="Genomic_DNA"/>
</dbReference>